<gene>
    <name evidence="1" type="ORF">FZEAL_6900</name>
</gene>
<reference evidence="1" key="1">
    <citation type="journal article" date="2020" name="BMC Genomics">
        <title>Correction to: Identification and distribution of gene clusters required for synthesis of sphingolipid metabolism inhibitors in diverse species of the filamentous fungus Fusarium.</title>
        <authorList>
            <person name="Kim H.S."/>
            <person name="Lohmar J.M."/>
            <person name="Busman M."/>
            <person name="Brown D.W."/>
            <person name="Naumann T.A."/>
            <person name="Divon H.H."/>
            <person name="Lysoe E."/>
            <person name="Uhlig S."/>
            <person name="Proctor R.H."/>
        </authorList>
    </citation>
    <scope>NUCLEOTIDE SEQUENCE</scope>
    <source>
        <strain evidence="1">NRRL 22465</strain>
    </source>
</reference>
<keyword evidence="2" id="KW-1185">Reference proteome</keyword>
<protein>
    <submittedName>
        <fullName evidence="1">Uncharacterized protein</fullName>
    </submittedName>
</protein>
<dbReference type="EMBL" id="JABEYC010000535">
    <property type="protein sequence ID" value="KAF4976420.1"/>
    <property type="molecule type" value="Genomic_DNA"/>
</dbReference>
<proteinExistence type="predicted"/>
<reference evidence="1" key="2">
    <citation type="submission" date="2020-05" db="EMBL/GenBank/DDBJ databases">
        <authorList>
            <person name="Kim H.-S."/>
            <person name="Proctor R.H."/>
            <person name="Brown D.W."/>
        </authorList>
    </citation>
    <scope>NUCLEOTIDE SEQUENCE</scope>
    <source>
        <strain evidence="1">NRRL 22465</strain>
    </source>
</reference>
<evidence type="ECO:0000313" key="2">
    <source>
        <dbReference type="Proteomes" id="UP000635477"/>
    </source>
</evidence>
<dbReference type="AlphaFoldDB" id="A0A8H4UHF1"/>
<accession>A0A8H4UHF1</accession>
<dbReference type="Proteomes" id="UP000635477">
    <property type="component" value="Unassembled WGS sequence"/>
</dbReference>
<comment type="caution">
    <text evidence="1">The sequence shown here is derived from an EMBL/GenBank/DDBJ whole genome shotgun (WGS) entry which is preliminary data.</text>
</comment>
<name>A0A8H4UHF1_9HYPO</name>
<organism evidence="1 2">
    <name type="scientific">Fusarium zealandicum</name>
    <dbReference type="NCBI Taxonomy" id="1053134"/>
    <lineage>
        <taxon>Eukaryota</taxon>
        <taxon>Fungi</taxon>
        <taxon>Dikarya</taxon>
        <taxon>Ascomycota</taxon>
        <taxon>Pezizomycotina</taxon>
        <taxon>Sordariomycetes</taxon>
        <taxon>Hypocreomycetidae</taxon>
        <taxon>Hypocreales</taxon>
        <taxon>Nectriaceae</taxon>
        <taxon>Fusarium</taxon>
        <taxon>Fusarium staphyleae species complex</taxon>
    </lineage>
</organism>
<evidence type="ECO:0000313" key="1">
    <source>
        <dbReference type="EMBL" id="KAF4976420.1"/>
    </source>
</evidence>
<sequence>MFSDIPDTYPVFKHTIPKDCVNDMRWFLIALTGIYENDYKLEQQGTDYVVATHIDTPANLKEKLQAEKVLLDDDAVELLRRPKSV</sequence>